<dbReference type="PANTHER" id="PTHR42804">
    <property type="entry name" value="ALDEHYDE DEHYDROGENASE"/>
    <property type="match status" value="1"/>
</dbReference>
<dbReference type="Gene3D" id="3.40.309.10">
    <property type="entry name" value="Aldehyde Dehydrogenase, Chain A, domain 2"/>
    <property type="match status" value="1"/>
</dbReference>
<evidence type="ECO:0000256" key="2">
    <source>
        <dbReference type="ARBA" id="ARBA00023002"/>
    </source>
</evidence>
<gene>
    <name evidence="6" type="ORF">SAMN05443637_11561</name>
</gene>
<dbReference type="STRING" id="1848.SAMN05443637_11561"/>
<feature type="active site" evidence="3">
    <location>
        <position position="255"/>
    </location>
</feature>
<evidence type="ECO:0000313" key="7">
    <source>
        <dbReference type="Proteomes" id="UP000184363"/>
    </source>
</evidence>
<dbReference type="GO" id="GO:0016620">
    <property type="term" value="F:oxidoreductase activity, acting on the aldehyde or oxo group of donors, NAD or NADP as acceptor"/>
    <property type="evidence" value="ECO:0007669"/>
    <property type="project" value="InterPro"/>
</dbReference>
<dbReference type="PROSITE" id="PS00687">
    <property type="entry name" value="ALDEHYDE_DEHYDR_GLU"/>
    <property type="match status" value="1"/>
</dbReference>
<dbReference type="OrthoDB" id="6882680at2"/>
<name>A0A1M6WR81_PSETH</name>
<dbReference type="FunFam" id="3.40.309.10:FF:000012">
    <property type="entry name" value="Betaine aldehyde dehydrogenase"/>
    <property type="match status" value="1"/>
</dbReference>
<dbReference type="AlphaFoldDB" id="A0A1M6WR81"/>
<reference evidence="6 7" key="1">
    <citation type="submission" date="2016-11" db="EMBL/GenBank/DDBJ databases">
        <authorList>
            <person name="Jaros S."/>
            <person name="Januszkiewicz K."/>
            <person name="Wedrychowicz H."/>
        </authorList>
    </citation>
    <scope>NUCLEOTIDE SEQUENCE [LARGE SCALE GENOMIC DNA]</scope>
    <source>
        <strain evidence="6 7">DSM 43832</strain>
    </source>
</reference>
<dbReference type="InterPro" id="IPR029510">
    <property type="entry name" value="Ald_DH_CS_GLU"/>
</dbReference>
<dbReference type="Gene3D" id="3.40.605.10">
    <property type="entry name" value="Aldehyde Dehydrogenase, Chain A, domain 1"/>
    <property type="match status" value="1"/>
</dbReference>
<dbReference type="InterPro" id="IPR016163">
    <property type="entry name" value="Ald_DH_C"/>
</dbReference>
<dbReference type="FunFam" id="3.40.605.10:FF:000007">
    <property type="entry name" value="NAD/NADP-dependent betaine aldehyde dehydrogenase"/>
    <property type="match status" value="1"/>
</dbReference>
<evidence type="ECO:0000256" key="4">
    <source>
        <dbReference type="RuleBase" id="RU003345"/>
    </source>
</evidence>
<keyword evidence="2 4" id="KW-0560">Oxidoreductase</keyword>
<evidence type="ECO:0000259" key="5">
    <source>
        <dbReference type="Pfam" id="PF00171"/>
    </source>
</evidence>
<dbReference type="CDD" id="cd07139">
    <property type="entry name" value="ALDH_AldA-Rv0768"/>
    <property type="match status" value="1"/>
</dbReference>
<feature type="domain" description="Aldehyde dehydrogenase" evidence="5">
    <location>
        <begin position="18"/>
        <end position="481"/>
    </location>
</feature>
<sequence length="487" mass="51515">MPPVRDQRQDKVFIGGRWTESDGGALVDVLFPGDGTPIGQARLGSTADIDRAVKAAAASFASGVWRDTPPAQRRAVLDRAADILEAKIELLADVMTSELGCPHWFATGYHIPSPLRNLRYYAELAETYRYEEVRSDGKNRSLVIQEPVGVVAGITPWNAPLGTPILKAAPALAAGCSVVLKPAPETPFLAGHLADALAEAGLPEGVLSVVPGDREVGAHLVAHPLVDKVGFTGSTAAGRAIMAACAQRIARPTLELGGKSAAVVLDDADTEQFLRGYVPAATMLSGQACIAPTRVLVSRRRADEIIDALTEAFAALRVGDPFDPETQVGPLISERQRDRVLGYYRKGVEEGAKAATGGGVPQGDQYARGWYVEPTVFVDVTSDMAIAQEEIFGPAIVVLVYEDEDDAVRIANDSIYGLSGSVWSADQEHALALARRIRTGMVSINGFGQAKGSPFGGFKQSGIGREMGPEGMTAYLETKSVGIGPDA</sequence>
<evidence type="ECO:0000313" key="6">
    <source>
        <dbReference type="EMBL" id="SHK96270.1"/>
    </source>
</evidence>
<organism evidence="6 7">
    <name type="scientific">Pseudonocardia thermophila</name>
    <dbReference type="NCBI Taxonomy" id="1848"/>
    <lineage>
        <taxon>Bacteria</taxon>
        <taxon>Bacillati</taxon>
        <taxon>Actinomycetota</taxon>
        <taxon>Actinomycetes</taxon>
        <taxon>Pseudonocardiales</taxon>
        <taxon>Pseudonocardiaceae</taxon>
        <taxon>Pseudonocardia</taxon>
    </lineage>
</organism>
<dbReference type="SUPFAM" id="SSF53720">
    <property type="entry name" value="ALDH-like"/>
    <property type="match status" value="1"/>
</dbReference>
<dbReference type="InterPro" id="IPR015590">
    <property type="entry name" value="Aldehyde_DH_dom"/>
</dbReference>
<dbReference type="PANTHER" id="PTHR42804:SF1">
    <property type="entry name" value="ALDEHYDE DEHYDROGENASE-RELATED"/>
    <property type="match status" value="1"/>
</dbReference>
<dbReference type="Pfam" id="PF00171">
    <property type="entry name" value="Aldedh"/>
    <property type="match status" value="1"/>
</dbReference>
<accession>A0A1M6WR81</accession>
<evidence type="ECO:0000256" key="3">
    <source>
        <dbReference type="PROSITE-ProRule" id="PRU10007"/>
    </source>
</evidence>
<dbReference type="InterPro" id="IPR016162">
    <property type="entry name" value="Ald_DH_N"/>
</dbReference>
<keyword evidence="7" id="KW-1185">Reference proteome</keyword>
<dbReference type="Proteomes" id="UP000184363">
    <property type="component" value="Unassembled WGS sequence"/>
</dbReference>
<comment type="similarity">
    <text evidence="1 4">Belongs to the aldehyde dehydrogenase family.</text>
</comment>
<dbReference type="InterPro" id="IPR016161">
    <property type="entry name" value="Ald_DH/histidinol_DH"/>
</dbReference>
<dbReference type="EMBL" id="FRAP01000015">
    <property type="protein sequence ID" value="SHK96270.1"/>
    <property type="molecule type" value="Genomic_DNA"/>
</dbReference>
<dbReference type="RefSeq" id="WP_073458531.1">
    <property type="nucleotide sequence ID" value="NZ_FRAP01000015.1"/>
</dbReference>
<protein>
    <submittedName>
        <fullName evidence="6">Betaine-aldehyde dehydrogenase</fullName>
    </submittedName>
</protein>
<evidence type="ECO:0000256" key="1">
    <source>
        <dbReference type="ARBA" id="ARBA00009986"/>
    </source>
</evidence>
<proteinExistence type="inferred from homology"/>